<dbReference type="InterPro" id="IPR032800">
    <property type="entry name" value="TRP_N"/>
</dbReference>
<evidence type="ECO:0000256" key="4">
    <source>
        <dbReference type="ARBA" id="ARBA00022729"/>
    </source>
</evidence>
<feature type="compositionally biased region" description="Basic and acidic residues" evidence="7">
    <location>
        <begin position="722"/>
        <end position="739"/>
    </location>
</feature>
<feature type="compositionally biased region" description="Polar residues" evidence="7">
    <location>
        <begin position="962"/>
        <end position="982"/>
    </location>
</feature>
<feature type="signal peptide" evidence="9">
    <location>
        <begin position="1"/>
        <end position="25"/>
    </location>
</feature>
<proteinExistence type="inferred from homology"/>
<evidence type="ECO:0000256" key="8">
    <source>
        <dbReference type="SAM" id="Phobius"/>
    </source>
</evidence>
<keyword evidence="3 8" id="KW-0812">Transmembrane</keyword>
<evidence type="ECO:0000256" key="3">
    <source>
        <dbReference type="ARBA" id="ARBA00022692"/>
    </source>
</evidence>
<evidence type="ECO:0000256" key="6">
    <source>
        <dbReference type="ARBA" id="ARBA00023136"/>
    </source>
</evidence>
<evidence type="ECO:0000256" key="7">
    <source>
        <dbReference type="SAM" id="MobiDB-lite"/>
    </source>
</evidence>
<dbReference type="PANTHER" id="PTHR31145">
    <property type="entry name" value="INTEGRAL MEMBRANE PROTEIN (AFU_ORTHOLOGUE AFUA_7G01610)"/>
    <property type="match status" value="1"/>
</dbReference>
<dbReference type="GO" id="GO:0009272">
    <property type="term" value="P:fungal-type cell wall biogenesis"/>
    <property type="evidence" value="ECO:0007669"/>
    <property type="project" value="TreeGrafter"/>
</dbReference>
<dbReference type="PANTHER" id="PTHR31145:SF7">
    <property type="entry name" value="TRP-LIKE ION CHANNEL"/>
    <property type="match status" value="1"/>
</dbReference>
<feature type="region of interest" description="Disordered" evidence="7">
    <location>
        <begin position="842"/>
        <end position="989"/>
    </location>
</feature>
<dbReference type="EMBL" id="ML977139">
    <property type="protein sequence ID" value="KAF1991674.1"/>
    <property type="molecule type" value="Genomic_DNA"/>
</dbReference>
<feature type="transmembrane region" description="Helical" evidence="8">
    <location>
        <begin position="598"/>
        <end position="617"/>
    </location>
</feature>
<feature type="region of interest" description="Disordered" evidence="7">
    <location>
        <begin position="717"/>
        <end position="739"/>
    </location>
</feature>
<keyword evidence="6 8" id="KW-0472">Membrane</keyword>
<feature type="transmembrane region" description="Helical" evidence="8">
    <location>
        <begin position="462"/>
        <end position="486"/>
    </location>
</feature>
<dbReference type="InterPro" id="IPR040241">
    <property type="entry name" value="TRP_Flc/Pkd2-like"/>
</dbReference>
<evidence type="ECO:0000256" key="9">
    <source>
        <dbReference type="SAM" id="SignalP"/>
    </source>
</evidence>
<dbReference type="Pfam" id="PF06011">
    <property type="entry name" value="TRP"/>
    <property type="match status" value="1"/>
</dbReference>
<dbReference type="Pfam" id="PF14558">
    <property type="entry name" value="TRP_N"/>
    <property type="match status" value="1"/>
</dbReference>
<feature type="transmembrane region" description="Helical" evidence="8">
    <location>
        <begin position="572"/>
        <end position="592"/>
    </location>
</feature>
<evidence type="ECO:0000256" key="2">
    <source>
        <dbReference type="ARBA" id="ARBA00010642"/>
    </source>
</evidence>
<feature type="domain" description="ML-like" evidence="10">
    <location>
        <begin position="49"/>
        <end position="190"/>
    </location>
</feature>
<organism evidence="11 12">
    <name type="scientific">Aulographum hederae CBS 113979</name>
    <dbReference type="NCBI Taxonomy" id="1176131"/>
    <lineage>
        <taxon>Eukaryota</taxon>
        <taxon>Fungi</taxon>
        <taxon>Dikarya</taxon>
        <taxon>Ascomycota</taxon>
        <taxon>Pezizomycotina</taxon>
        <taxon>Dothideomycetes</taxon>
        <taxon>Pleosporomycetidae</taxon>
        <taxon>Aulographales</taxon>
        <taxon>Aulographaceae</taxon>
    </lineage>
</organism>
<feature type="chain" id="PRO_5026331572" evidence="9">
    <location>
        <begin position="26"/>
        <end position="989"/>
    </location>
</feature>
<dbReference type="OrthoDB" id="5377623at2759"/>
<feature type="compositionally biased region" description="Low complexity" evidence="7">
    <location>
        <begin position="946"/>
        <end position="961"/>
    </location>
</feature>
<reference evidence="11" key="1">
    <citation type="journal article" date="2020" name="Stud. Mycol.">
        <title>101 Dothideomycetes genomes: a test case for predicting lifestyles and emergence of pathogens.</title>
        <authorList>
            <person name="Haridas S."/>
            <person name="Albert R."/>
            <person name="Binder M."/>
            <person name="Bloem J."/>
            <person name="Labutti K."/>
            <person name="Salamov A."/>
            <person name="Andreopoulos B."/>
            <person name="Baker S."/>
            <person name="Barry K."/>
            <person name="Bills G."/>
            <person name="Bluhm B."/>
            <person name="Cannon C."/>
            <person name="Castanera R."/>
            <person name="Culley D."/>
            <person name="Daum C."/>
            <person name="Ezra D."/>
            <person name="Gonzalez J."/>
            <person name="Henrissat B."/>
            <person name="Kuo A."/>
            <person name="Liang C."/>
            <person name="Lipzen A."/>
            <person name="Lutzoni F."/>
            <person name="Magnuson J."/>
            <person name="Mondo S."/>
            <person name="Nolan M."/>
            <person name="Ohm R."/>
            <person name="Pangilinan J."/>
            <person name="Park H.-J."/>
            <person name="Ramirez L."/>
            <person name="Alfaro M."/>
            <person name="Sun H."/>
            <person name="Tritt A."/>
            <person name="Yoshinaga Y."/>
            <person name="Zwiers L.-H."/>
            <person name="Turgeon B."/>
            <person name="Goodwin S."/>
            <person name="Spatafora J."/>
            <person name="Crous P."/>
            <person name="Grigoriev I."/>
        </authorList>
    </citation>
    <scope>NUCLEOTIDE SEQUENCE</scope>
    <source>
        <strain evidence="11">CBS 113979</strain>
    </source>
</reference>
<comment type="subcellular location">
    <subcellularLocation>
        <location evidence="1">Membrane</location>
        <topology evidence="1">Multi-pass membrane protein</topology>
    </subcellularLocation>
</comment>
<dbReference type="SMART" id="SM01320">
    <property type="entry name" value="TRP_N"/>
    <property type="match status" value="1"/>
</dbReference>
<feature type="transmembrane region" description="Helical" evidence="8">
    <location>
        <begin position="629"/>
        <end position="647"/>
    </location>
</feature>
<protein>
    <submittedName>
        <fullName evidence="11">TRP-domain-containing protein</fullName>
    </submittedName>
</protein>
<dbReference type="AlphaFoldDB" id="A0A6G1HF15"/>
<feature type="compositionally biased region" description="Polar residues" evidence="7">
    <location>
        <begin position="875"/>
        <end position="898"/>
    </location>
</feature>
<feature type="transmembrane region" description="Helical" evidence="8">
    <location>
        <begin position="193"/>
        <end position="216"/>
    </location>
</feature>
<evidence type="ECO:0000256" key="5">
    <source>
        <dbReference type="ARBA" id="ARBA00022989"/>
    </source>
</evidence>
<sequence>MASKSPRSLQWFFFTFLTFFQLALAQGGNWFTTTNNDGDVIYLNDNRRPSLYTGNFGDCLGNSLVNVTRFDAAYYKDNMTILFHLAGDTGLRNESLMMYIGVFAYGEDRFDLTFNPCSANIKSMCPMRAGIPIEANGIIPVSVSDVANIPEIALSIPDFEGQAILRIFANSTQQEIGCFSAVITNGASFSHPAAIGSVLGIFAFVAVVASFATAMYGDQIPAMRNHYAHSMSVLVVFAVYQHIFFTGALSMNWPSVLVAWWSNFAWAGGMIYSPSMQNSISKFVGTHIGNTSAVGAAGAGMNNEDLGGGYDLSRIYKRTADVVAFESGSLDAGLMKRALANASEGYRWYGDPVGAGLPLPGNYSGFAGTLGEIDIPASNAFMTGFLWLLILLVGTAALIAAFKWGLEGLIRMKRVNQDRLEFFRSHWMQYIAQALLRICFIAFFMMMFLTIFQFTYDGSPGMIAIAAIVFLIFFIGMLGIAGYACYYRLRFGNWISEPDRIHLERTTMWKVVPWYRFSRGSSREETEKPASASIPFWRVSHTKADSQAPVHEDIEYTMKFGWLVSRFRTSRWWFFAGWLGYEFIRACFYGGASGHPMTQVFGLLVVEFIAFAALIAIRPFEGQRLNALLVYLLGLSKVATVALSAAFDNAFNLARIPTTAIGIVIIVIQGILTIVLLIAIVIGAISSYMSLTRNREGFKPRRWAPMREKYFAHVEQAATDQPRLRPEPEEDLKERESPKEPYFSVNSVRRVPKVEDEDQEFMNEIRGSGDFQTSDELLASHSSLHHVNDGATNTTPGVDGIYGPGGSMPSRRNSRISTHSNRSASNVPYGAKVHRASWSTADFSNLDDRPRSKRDSDWDRGSRRGSGMVYERAPRSSQEGVYRLSTPSGSYIPTSFTPLNEKKTAVADEEAVETTPVDEPTEDSATNHIITPVRRAASGHGGAMTPPRRAGSGRGPRPASSHSRQISRNASISEPSSPTVAHTTVEEED</sequence>
<evidence type="ECO:0000313" key="12">
    <source>
        <dbReference type="Proteomes" id="UP000800041"/>
    </source>
</evidence>
<comment type="similarity">
    <text evidence="2">Belongs to the transient receptor potential (TRP) ion channel family.</text>
</comment>
<evidence type="ECO:0000259" key="10">
    <source>
        <dbReference type="SMART" id="SM01320"/>
    </source>
</evidence>
<feature type="compositionally biased region" description="Polar residues" evidence="7">
    <location>
        <begin position="815"/>
        <end position="826"/>
    </location>
</feature>
<dbReference type="GO" id="GO:0055085">
    <property type="term" value="P:transmembrane transport"/>
    <property type="evidence" value="ECO:0007669"/>
    <property type="project" value="TreeGrafter"/>
</dbReference>
<dbReference type="InterPro" id="IPR010308">
    <property type="entry name" value="TRP_C"/>
</dbReference>
<evidence type="ECO:0000256" key="1">
    <source>
        <dbReference type="ARBA" id="ARBA00004141"/>
    </source>
</evidence>
<evidence type="ECO:0000313" key="11">
    <source>
        <dbReference type="EMBL" id="KAF1991674.1"/>
    </source>
</evidence>
<keyword evidence="12" id="KW-1185">Reference proteome</keyword>
<feature type="compositionally biased region" description="Basic and acidic residues" evidence="7">
    <location>
        <begin position="846"/>
        <end position="862"/>
    </location>
</feature>
<keyword evidence="4 9" id="KW-0732">Signal</keyword>
<feature type="transmembrane region" description="Helical" evidence="8">
    <location>
        <begin position="659"/>
        <end position="685"/>
    </location>
</feature>
<dbReference type="GO" id="GO:0016020">
    <property type="term" value="C:membrane"/>
    <property type="evidence" value="ECO:0007669"/>
    <property type="project" value="UniProtKB-SubCell"/>
</dbReference>
<keyword evidence="5 8" id="KW-1133">Transmembrane helix</keyword>
<name>A0A6G1HF15_9PEZI</name>
<gene>
    <name evidence="11" type="ORF">K402DRAFT_416950</name>
</gene>
<feature type="region of interest" description="Disordered" evidence="7">
    <location>
        <begin position="786"/>
        <end position="828"/>
    </location>
</feature>
<feature type="transmembrane region" description="Helical" evidence="8">
    <location>
        <begin position="228"/>
        <end position="251"/>
    </location>
</feature>
<dbReference type="Proteomes" id="UP000800041">
    <property type="component" value="Unassembled WGS sequence"/>
</dbReference>
<feature type="transmembrane region" description="Helical" evidence="8">
    <location>
        <begin position="434"/>
        <end position="456"/>
    </location>
</feature>
<accession>A0A6G1HF15</accession>
<feature type="transmembrane region" description="Helical" evidence="8">
    <location>
        <begin position="385"/>
        <end position="406"/>
    </location>
</feature>